<dbReference type="RefSeq" id="WP_341836433.1">
    <property type="nucleotide sequence ID" value="NZ_CP149822.1"/>
</dbReference>
<dbReference type="PROSITE" id="PS51257">
    <property type="entry name" value="PROKAR_LIPOPROTEIN"/>
    <property type="match status" value="1"/>
</dbReference>
<feature type="chain" id="PRO_5045938819" evidence="1">
    <location>
        <begin position="24"/>
        <end position="163"/>
    </location>
</feature>
<gene>
    <name evidence="2" type="ORF">WJU16_00845</name>
</gene>
<dbReference type="EMBL" id="CP149822">
    <property type="protein sequence ID" value="WZN41584.1"/>
    <property type="molecule type" value="Genomic_DNA"/>
</dbReference>
<accession>A0ABZ2YRW6</accession>
<proteinExistence type="predicted"/>
<evidence type="ECO:0000313" key="2">
    <source>
        <dbReference type="EMBL" id="WZN41584.1"/>
    </source>
</evidence>
<protein>
    <submittedName>
        <fullName evidence="2">Uncharacterized protein</fullName>
    </submittedName>
</protein>
<name>A0ABZ2YRW6_9BACT</name>
<reference evidence="3" key="1">
    <citation type="submission" date="2024-03" db="EMBL/GenBank/DDBJ databases">
        <title>Chitinophaga horti sp. nov., isolated from garden soil.</title>
        <authorList>
            <person name="Lee D.S."/>
            <person name="Han D.M."/>
            <person name="Baek J.H."/>
            <person name="Choi D.G."/>
            <person name="Jeon J.H."/>
            <person name="Jeon C.O."/>
        </authorList>
    </citation>
    <scope>NUCLEOTIDE SEQUENCE [LARGE SCALE GENOMIC DNA]</scope>
    <source>
        <strain evidence="3">GPA1</strain>
    </source>
</reference>
<evidence type="ECO:0000256" key="1">
    <source>
        <dbReference type="SAM" id="SignalP"/>
    </source>
</evidence>
<evidence type="ECO:0000313" key="3">
    <source>
        <dbReference type="Proteomes" id="UP001485459"/>
    </source>
</evidence>
<feature type="signal peptide" evidence="1">
    <location>
        <begin position="1"/>
        <end position="23"/>
    </location>
</feature>
<dbReference type="Proteomes" id="UP001485459">
    <property type="component" value="Chromosome"/>
</dbReference>
<organism evidence="2 3">
    <name type="scientific">Chitinophaga pollutisoli</name>
    <dbReference type="NCBI Taxonomy" id="3133966"/>
    <lineage>
        <taxon>Bacteria</taxon>
        <taxon>Pseudomonadati</taxon>
        <taxon>Bacteroidota</taxon>
        <taxon>Chitinophagia</taxon>
        <taxon>Chitinophagales</taxon>
        <taxon>Chitinophagaceae</taxon>
        <taxon>Chitinophaga</taxon>
    </lineage>
</organism>
<keyword evidence="3" id="KW-1185">Reference proteome</keyword>
<sequence>MRVILIYTCAALLFLSCSANRQSAEKMKELSLLDEKEASGWRMRLNYLPSNPRDTTDWSLVLRVEHESGLPQQIINEPRFSFGIDSLFEVITSMDTLAPYMAIRIANGMTNGAEYMLTFNRQSVLKNGDIQLRFKDWLFSQRELYFPVNMISIHQLDSIYSRI</sequence>
<keyword evidence="1" id="KW-0732">Signal</keyword>